<dbReference type="PROSITE" id="PS00028">
    <property type="entry name" value="ZINC_FINGER_C2H2_1"/>
    <property type="match status" value="7"/>
</dbReference>
<evidence type="ECO:0000313" key="11">
    <source>
        <dbReference type="EMBL" id="CAH0722223.1"/>
    </source>
</evidence>
<dbReference type="SMART" id="SM00868">
    <property type="entry name" value="zf-AD"/>
    <property type="match status" value="1"/>
</dbReference>
<dbReference type="InterPro" id="IPR036236">
    <property type="entry name" value="Znf_C2H2_sf"/>
</dbReference>
<dbReference type="PROSITE" id="PS50157">
    <property type="entry name" value="ZINC_FINGER_C2H2_2"/>
    <property type="match status" value="8"/>
</dbReference>
<sequence length="481" mass="56384">MNKIYQVCRVCLNSDKNKYISLNDTYKQFLLFEHINSITNIKIKSNDGFPDKICELCFDQLCSAVDFKDKCEQSNDTLTKQSVKEEVEFNYNYHIIVKKEEFKANAVKLEENCHDDSFDYSYEYDNEDNTKILIRSEPLDGRKSRVNLNLECHDCGNTFKSKCKLSVHWKKTHMQESLICSDCKRTFKSYKAYHLHRKKKTKSCLTATNKNITIEGVGKSRIFKCQECNYKTSKIKDMSAHLVIHSGERPFQCHLCPNTYTQHSSLQSHIEGAHKNYFVEITCHFCGKYIKGRRNVYRHLKGHTDEDITCTVCKKVMKKKSYYIHMKRHSGVRSFTCEKCASTFYTSAELCNHKRWVHNKSENMFKCDLCGYKCAKSYNVKQHKSKHTDKNFPCTICGRFYLSIEKLTTHQKMHYDEKKYSCPQCDTKFYKQDSIRKHMRLKHSVILFKEPKTVPIEVKTENVGVSQNDNADIEIENAPLG</sequence>
<evidence type="ECO:0000256" key="3">
    <source>
        <dbReference type="ARBA" id="ARBA00022737"/>
    </source>
</evidence>
<feature type="domain" description="C2H2-type" evidence="9">
    <location>
        <begin position="335"/>
        <end position="363"/>
    </location>
</feature>
<name>A0A8J9UL99_9NEOP</name>
<feature type="domain" description="C2H2-type" evidence="9">
    <location>
        <begin position="223"/>
        <end position="250"/>
    </location>
</feature>
<evidence type="ECO:0000259" key="9">
    <source>
        <dbReference type="PROSITE" id="PS50157"/>
    </source>
</evidence>
<evidence type="ECO:0000256" key="6">
    <source>
        <dbReference type="ARBA" id="ARBA00023242"/>
    </source>
</evidence>
<proteinExistence type="predicted"/>
<dbReference type="SUPFAM" id="SSF57667">
    <property type="entry name" value="beta-beta-alpha zinc fingers"/>
    <property type="match status" value="3"/>
</dbReference>
<comment type="subcellular location">
    <subcellularLocation>
        <location evidence="1">Nucleus</location>
    </subcellularLocation>
</comment>
<feature type="domain" description="C2H2-type" evidence="9">
    <location>
        <begin position="392"/>
        <end position="419"/>
    </location>
</feature>
<dbReference type="SUPFAM" id="SSF57716">
    <property type="entry name" value="Glucocorticoid receptor-like (DNA-binding domain)"/>
    <property type="match status" value="1"/>
</dbReference>
<protein>
    <submittedName>
        <fullName evidence="11">Uncharacterized protein</fullName>
    </submittedName>
</protein>
<feature type="binding site" evidence="8">
    <location>
        <position position="8"/>
    </location>
    <ligand>
        <name>Zn(2+)</name>
        <dbReference type="ChEBI" id="CHEBI:29105"/>
    </ligand>
</feature>
<feature type="domain" description="C2H2-type" evidence="9">
    <location>
        <begin position="150"/>
        <end position="178"/>
    </location>
</feature>
<keyword evidence="12" id="KW-1185">Reference proteome</keyword>
<feature type="binding site" evidence="8">
    <location>
        <position position="11"/>
    </location>
    <ligand>
        <name>Zn(2+)</name>
        <dbReference type="ChEBI" id="CHEBI:29105"/>
    </ligand>
</feature>
<dbReference type="InterPro" id="IPR012934">
    <property type="entry name" value="Znf_AD"/>
</dbReference>
<evidence type="ECO:0000256" key="8">
    <source>
        <dbReference type="PROSITE-ProRule" id="PRU01263"/>
    </source>
</evidence>
<feature type="non-terminal residue" evidence="11">
    <location>
        <position position="481"/>
    </location>
</feature>
<dbReference type="Pfam" id="PF07776">
    <property type="entry name" value="zf-AD"/>
    <property type="match status" value="1"/>
</dbReference>
<dbReference type="InterPro" id="IPR013087">
    <property type="entry name" value="Znf_C2H2_type"/>
</dbReference>
<feature type="domain" description="ZAD" evidence="10">
    <location>
        <begin position="6"/>
        <end position="81"/>
    </location>
</feature>
<evidence type="ECO:0000259" key="10">
    <source>
        <dbReference type="PROSITE" id="PS51915"/>
    </source>
</evidence>
<evidence type="ECO:0000313" key="12">
    <source>
        <dbReference type="Proteomes" id="UP000838878"/>
    </source>
</evidence>
<dbReference type="Proteomes" id="UP000838878">
    <property type="component" value="Chromosome 3"/>
</dbReference>
<dbReference type="EMBL" id="OV170223">
    <property type="protein sequence ID" value="CAH0722223.1"/>
    <property type="molecule type" value="Genomic_DNA"/>
</dbReference>
<evidence type="ECO:0000256" key="7">
    <source>
        <dbReference type="PROSITE-ProRule" id="PRU00042"/>
    </source>
</evidence>
<feature type="domain" description="C2H2-type" evidence="9">
    <location>
        <begin position="281"/>
        <end position="308"/>
    </location>
</feature>
<feature type="binding site" evidence="8">
    <location>
        <position position="57"/>
    </location>
    <ligand>
        <name>Zn(2+)</name>
        <dbReference type="ChEBI" id="CHEBI:29105"/>
    </ligand>
</feature>
<gene>
    <name evidence="11" type="ORF">BINO364_LOCUS8215</name>
</gene>
<accession>A0A8J9UL99</accession>
<dbReference type="AlphaFoldDB" id="A0A8J9UL99"/>
<organism evidence="11 12">
    <name type="scientific">Brenthis ino</name>
    <name type="common">lesser marbled fritillary</name>
    <dbReference type="NCBI Taxonomy" id="405034"/>
    <lineage>
        <taxon>Eukaryota</taxon>
        <taxon>Metazoa</taxon>
        <taxon>Ecdysozoa</taxon>
        <taxon>Arthropoda</taxon>
        <taxon>Hexapoda</taxon>
        <taxon>Insecta</taxon>
        <taxon>Pterygota</taxon>
        <taxon>Neoptera</taxon>
        <taxon>Endopterygota</taxon>
        <taxon>Lepidoptera</taxon>
        <taxon>Glossata</taxon>
        <taxon>Ditrysia</taxon>
        <taxon>Papilionoidea</taxon>
        <taxon>Nymphalidae</taxon>
        <taxon>Heliconiinae</taxon>
        <taxon>Argynnini</taxon>
        <taxon>Brenthis</taxon>
    </lineage>
</organism>
<dbReference type="Pfam" id="PF00096">
    <property type="entry name" value="zf-C2H2"/>
    <property type="match status" value="2"/>
</dbReference>
<feature type="binding site" evidence="8">
    <location>
        <position position="54"/>
    </location>
    <ligand>
        <name>Zn(2+)</name>
        <dbReference type="ChEBI" id="CHEBI:29105"/>
    </ligand>
</feature>
<feature type="domain" description="C2H2-type" evidence="9">
    <location>
        <begin position="365"/>
        <end position="392"/>
    </location>
</feature>
<dbReference type="InterPro" id="IPR050888">
    <property type="entry name" value="ZnF_C2H2-type_TF"/>
</dbReference>
<dbReference type="GO" id="GO:0005634">
    <property type="term" value="C:nucleus"/>
    <property type="evidence" value="ECO:0007669"/>
    <property type="project" value="UniProtKB-SubCell"/>
</dbReference>
<dbReference type="PROSITE" id="PS51915">
    <property type="entry name" value="ZAD"/>
    <property type="match status" value="1"/>
</dbReference>
<dbReference type="Gene3D" id="3.30.160.60">
    <property type="entry name" value="Classic Zinc Finger"/>
    <property type="match status" value="7"/>
</dbReference>
<feature type="domain" description="C2H2-type" evidence="9">
    <location>
        <begin position="420"/>
        <end position="444"/>
    </location>
</feature>
<keyword evidence="6" id="KW-0539">Nucleus</keyword>
<dbReference type="PANTHER" id="PTHR24406">
    <property type="entry name" value="TRANSCRIPTIONAL REPRESSOR CTCFL-RELATED"/>
    <property type="match status" value="1"/>
</dbReference>
<evidence type="ECO:0000256" key="2">
    <source>
        <dbReference type="ARBA" id="ARBA00022723"/>
    </source>
</evidence>
<keyword evidence="4 7" id="KW-0863">Zinc-finger</keyword>
<evidence type="ECO:0000256" key="4">
    <source>
        <dbReference type="ARBA" id="ARBA00022771"/>
    </source>
</evidence>
<evidence type="ECO:0000256" key="1">
    <source>
        <dbReference type="ARBA" id="ARBA00004123"/>
    </source>
</evidence>
<dbReference type="OrthoDB" id="6105938at2759"/>
<reference evidence="11" key="1">
    <citation type="submission" date="2021-12" db="EMBL/GenBank/DDBJ databases">
        <authorList>
            <person name="Martin H S."/>
        </authorList>
    </citation>
    <scope>NUCLEOTIDE SEQUENCE</scope>
</reference>
<keyword evidence="2 8" id="KW-0479">Metal-binding</keyword>
<dbReference type="SMART" id="SM00355">
    <property type="entry name" value="ZnF_C2H2"/>
    <property type="match status" value="10"/>
</dbReference>
<dbReference type="GO" id="GO:0008270">
    <property type="term" value="F:zinc ion binding"/>
    <property type="evidence" value="ECO:0007669"/>
    <property type="project" value="UniProtKB-UniRule"/>
</dbReference>
<keyword evidence="3" id="KW-0677">Repeat</keyword>
<dbReference type="Gene3D" id="3.40.1800.20">
    <property type="match status" value="1"/>
</dbReference>
<feature type="domain" description="C2H2-type" evidence="9">
    <location>
        <begin position="251"/>
        <end position="274"/>
    </location>
</feature>
<evidence type="ECO:0000256" key="5">
    <source>
        <dbReference type="ARBA" id="ARBA00022833"/>
    </source>
</evidence>
<keyword evidence="5 8" id="KW-0862">Zinc</keyword>